<sequence length="426" mass="48775">MKRICILLTLCMLAFNVFSIEKIETNGFISQGFIYSKYNNYLVHSIGGSFEFNETAINFRTHIDERLTVGIQLLSRDLGDQGNNQIKLDWGFADYQINNKTGMRIGKFKSPPGFYNVIRDVDLLRNEVFLPQAVYDESSREFFNSMTGLDFYFNQYTDKGDFELELVSGVSSFDENSAYLRNMASEFSEAGIEMSNQTLDIYSDNGFAFTYTFPNTNLSFKYANYRINGQVNANVDASNYYTAALAQTASLVGAGAITAAQKTALDAQALANKNTLESGIQNFDVNVDRWYIYGFKYQKNRFGFCHERKKMDAFVDIPVLNITEGLLDLGYYSKIEYVLDKKTNIFLFSSTYYANEEKKEMNNGFNPFHRGYQKDNCLGLRYNIDDSKTAKFEYHDVEGTAQVYTYLNDTLTKDWSYIALKVTVSF</sequence>
<gene>
    <name evidence="2" type="ORF">C0601_04120</name>
</gene>
<feature type="signal peptide" evidence="1">
    <location>
        <begin position="1"/>
        <end position="19"/>
    </location>
</feature>
<dbReference type="EMBL" id="PKTG01000054">
    <property type="protein sequence ID" value="PLX18694.1"/>
    <property type="molecule type" value="Genomic_DNA"/>
</dbReference>
<proteinExistence type="predicted"/>
<keyword evidence="1" id="KW-0732">Signal</keyword>
<name>A0A2N5ZJ91_MUIH1</name>
<dbReference type="AlphaFoldDB" id="A0A2N5ZJ91"/>
<accession>A0A2N5ZJ91</accession>
<protein>
    <recommendedName>
        <fullName evidence="4">Porin domain-containing protein</fullName>
    </recommendedName>
</protein>
<evidence type="ECO:0000313" key="3">
    <source>
        <dbReference type="Proteomes" id="UP000234857"/>
    </source>
</evidence>
<dbReference type="SUPFAM" id="SSF56935">
    <property type="entry name" value="Porins"/>
    <property type="match status" value="1"/>
</dbReference>
<feature type="chain" id="PRO_5014976267" description="Porin domain-containing protein" evidence="1">
    <location>
        <begin position="20"/>
        <end position="426"/>
    </location>
</feature>
<evidence type="ECO:0000313" key="2">
    <source>
        <dbReference type="EMBL" id="PLX18694.1"/>
    </source>
</evidence>
<organism evidence="2 3">
    <name type="scientific">Muiribacterium halophilum</name>
    <dbReference type="NCBI Taxonomy" id="2053465"/>
    <lineage>
        <taxon>Bacteria</taxon>
        <taxon>Candidatus Muiribacteriota</taxon>
        <taxon>Candidatus Muiribacteriia</taxon>
        <taxon>Candidatus Muiribacteriales</taxon>
        <taxon>Candidatus Muiribacteriaceae</taxon>
        <taxon>Candidatus Muiribacterium</taxon>
    </lineage>
</organism>
<comment type="caution">
    <text evidence="2">The sequence shown here is derived from an EMBL/GenBank/DDBJ whole genome shotgun (WGS) entry which is preliminary data.</text>
</comment>
<dbReference type="Proteomes" id="UP000234857">
    <property type="component" value="Unassembled WGS sequence"/>
</dbReference>
<evidence type="ECO:0008006" key="4">
    <source>
        <dbReference type="Google" id="ProtNLM"/>
    </source>
</evidence>
<reference evidence="2 3" key="1">
    <citation type="submission" date="2017-11" db="EMBL/GenBank/DDBJ databases">
        <title>Genome-resolved metagenomics identifies genetic mobility, metabolic interactions, and unexpected diversity in perchlorate-reducing communities.</title>
        <authorList>
            <person name="Barnum T.P."/>
            <person name="Figueroa I.A."/>
            <person name="Carlstrom C.I."/>
            <person name="Lucas L.N."/>
            <person name="Engelbrektson A.L."/>
            <person name="Coates J.D."/>
        </authorList>
    </citation>
    <scope>NUCLEOTIDE SEQUENCE [LARGE SCALE GENOMIC DNA]</scope>
    <source>
        <strain evidence="2">BM706</strain>
    </source>
</reference>
<evidence type="ECO:0000256" key="1">
    <source>
        <dbReference type="SAM" id="SignalP"/>
    </source>
</evidence>